<gene>
    <name evidence="2" type="ORF">BofuT4_P001250.1</name>
</gene>
<evidence type="ECO:0000313" key="2">
    <source>
        <dbReference type="EMBL" id="CCD52678.1"/>
    </source>
</evidence>
<dbReference type="EMBL" id="FQ790344">
    <property type="protein sequence ID" value="CCD52678.1"/>
    <property type="molecule type" value="Genomic_DNA"/>
</dbReference>
<evidence type="ECO:0000313" key="3">
    <source>
        <dbReference type="Proteomes" id="UP000008177"/>
    </source>
</evidence>
<accession>G2YM30</accession>
<dbReference type="HOGENOM" id="CLU_1602441_0_0_1"/>
<dbReference type="AlphaFoldDB" id="G2YM30"/>
<feature type="region of interest" description="Disordered" evidence="1">
    <location>
        <begin position="108"/>
        <end position="148"/>
    </location>
</feature>
<reference evidence="3" key="1">
    <citation type="journal article" date="2011" name="PLoS Genet.">
        <title>Genomic analysis of the necrotrophic fungal pathogens Sclerotinia sclerotiorum and Botrytis cinerea.</title>
        <authorList>
            <person name="Amselem J."/>
            <person name="Cuomo C.A."/>
            <person name="van Kan J.A."/>
            <person name="Viaud M."/>
            <person name="Benito E.P."/>
            <person name="Couloux A."/>
            <person name="Coutinho P.M."/>
            <person name="de Vries R.P."/>
            <person name="Dyer P.S."/>
            <person name="Fillinger S."/>
            <person name="Fournier E."/>
            <person name="Gout L."/>
            <person name="Hahn M."/>
            <person name="Kohn L."/>
            <person name="Lapalu N."/>
            <person name="Plummer K.M."/>
            <person name="Pradier J.M."/>
            <person name="Quevillon E."/>
            <person name="Sharon A."/>
            <person name="Simon A."/>
            <person name="ten Have A."/>
            <person name="Tudzynski B."/>
            <person name="Tudzynski P."/>
            <person name="Wincker P."/>
            <person name="Andrew M."/>
            <person name="Anthouard V."/>
            <person name="Beever R.E."/>
            <person name="Beffa R."/>
            <person name="Benoit I."/>
            <person name="Bouzid O."/>
            <person name="Brault B."/>
            <person name="Chen Z."/>
            <person name="Choquer M."/>
            <person name="Collemare J."/>
            <person name="Cotton P."/>
            <person name="Danchin E.G."/>
            <person name="Da Silva C."/>
            <person name="Gautier A."/>
            <person name="Giraud C."/>
            <person name="Giraud T."/>
            <person name="Gonzalez C."/>
            <person name="Grossetete S."/>
            <person name="Guldener U."/>
            <person name="Henrissat B."/>
            <person name="Howlett B.J."/>
            <person name="Kodira C."/>
            <person name="Kretschmer M."/>
            <person name="Lappartient A."/>
            <person name="Leroch M."/>
            <person name="Levis C."/>
            <person name="Mauceli E."/>
            <person name="Neuveglise C."/>
            <person name="Oeser B."/>
            <person name="Pearson M."/>
            <person name="Poulain J."/>
            <person name="Poussereau N."/>
            <person name="Quesneville H."/>
            <person name="Rascle C."/>
            <person name="Schumacher J."/>
            <person name="Segurens B."/>
            <person name="Sexton A."/>
            <person name="Silva E."/>
            <person name="Sirven C."/>
            <person name="Soanes D.M."/>
            <person name="Talbot N.J."/>
            <person name="Templeton M."/>
            <person name="Yandava C."/>
            <person name="Yarden O."/>
            <person name="Zeng Q."/>
            <person name="Rollins J.A."/>
            <person name="Lebrun M.H."/>
            <person name="Dickman M."/>
        </authorList>
    </citation>
    <scope>NUCLEOTIDE SEQUENCE [LARGE SCALE GENOMIC DNA]</scope>
    <source>
        <strain evidence="3">T4</strain>
    </source>
</reference>
<name>G2YM30_BOTF4</name>
<dbReference type="InParanoid" id="G2YM30"/>
<proteinExistence type="predicted"/>
<feature type="compositionally biased region" description="Low complexity" evidence="1">
    <location>
        <begin position="126"/>
        <end position="139"/>
    </location>
</feature>
<feature type="compositionally biased region" description="Basic and acidic residues" evidence="1">
    <location>
        <begin position="110"/>
        <end position="123"/>
    </location>
</feature>
<evidence type="ECO:0000256" key="1">
    <source>
        <dbReference type="SAM" id="MobiDB-lite"/>
    </source>
</evidence>
<sequence length="166" mass="18477">MQCGPTIEPLDFKKINRKVSLRSHNSSALPLNDGSLFRCHGISNATLPNSHGNVTVKSSTGNDLCYTTAAWNVFSFAESELPPSVQRPEIIQHEKGMNYIIQTNSSQAKAQHDYWPRREESRGRIRGSSSPSSHTSQSSKFHNVDINGPCLSSRSTNILREIYPHP</sequence>
<organism evidence="2 3">
    <name type="scientific">Botryotinia fuckeliana (strain T4)</name>
    <name type="common">Noble rot fungus</name>
    <name type="synonym">Botrytis cinerea</name>
    <dbReference type="NCBI Taxonomy" id="999810"/>
    <lineage>
        <taxon>Eukaryota</taxon>
        <taxon>Fungi</taxon>
        <taxon>Dikarya</taxon>
        <taxon>Ascomycota</taxon>
        <taxon>Pezizomycotina</taxon>
        <taxon>Leotiomycetes</taxon>
        <taxon>Helotiales</taxon>
        <taxon>Sclerotiniaceae</taxon>
        <taxon>Botrytis</taxon>
    </lineage>
</organism>
<dbReference type="OrthoDB" id="10461888at2759"/>
<dbReference type="Proteomes" id="UP000008177">
    <property type="component" value="Unplaced contigs"/>
</dbReference>
<protein>
    <submittedName>
        <fullName evidence="2">Uncharacterized protein</fullName>
    </submittedName>
</protein>